<dbReference type="InterPro" id="IPR036378">
    <property type="entry name" value="FAS1_dom_sf"/>
</dbReference>
<keyword evidence="2" id="KW-1185">Reference proteome</keyword>
<dbReference type="AlphaFoldDB" id="A0A327W061"/>
<dbReference type="Proteomes" id="UP000249819">
    <property type="component" value="Unassembled WGS sequence"/>
</dbReference>
<dbReference type="EMBL" id="QLMA01000004">
    <property type="protein sequence ID" value="RAJ82013.1"/>
    <property type="molecule type" value="Genomic_DNA"/>
</dbReference>
<accession>A0A327W061</accession>
<dbReference type="SUPFAM" id="SSF82153">
    <property type="entry name" value="FAS1 domain"/>
    <property type="match status" value="1"/>
</dbReference>
<dbReference type="PROSITE" id="PS51257">
    <property type="entry name" value="PROKAR_LIPOPROTEIN"/>
    <property type="match status" value="1"/>
</dbReference>
<reference evidence="1 2" key="1">
    <citation type="submission" date="2018-06" db="EMBL/GenBank/DDBJ databases">
        <title>Genomic Encyclopedia of Archaeal and Bacterial Type Strains, Phase II (KMG-II): from individual species to whole genera.</title>
        <authorList>
            <person name="Goeker M."/>
        </authorList>
    </citation>
    <scope>NUCLEOTIDE SEQUENCE [LARGE SCALE GENOMIC DNA]</scope>
    <source>
        <strain evidence="1 2">DSM 29821</strain>
    </source>
</reference>
<sequence>MTMKKQILPFLIGLAAVVLLLSSCKKDYYQDTGLAKGQFNGTIMEYLQARPDYFTKLVQVIKIAKLDDALSKEQLTFFAPGDASIDSTIHEVNLMLYLQGKDTIKAVTDVPAPVWREMLGKYIFKGKFKLNDIPQVDFSLFKTYPGVYMKCYDDFIMHVGVVYNDEGSAKYVGYRQLFLSYSDAPDQQSAPFYRAPVASVNIEPTNGVVHALQTKPHRFGFSTGNFFDRCVFYGIGGK</sequence>
<name>A0A327W061_9BACT</name>
<proteinExistence type="predicted"/>
<dbReference type="OrthoDB" id="1097608at2"/>
<evidence type="ECO:0000313" key="2">
    <source>
        <dbReference type="Proteomes" id="UP000249819"/>
    </source>
</evidence>
<evidence type="ECO:0000313" key="1">
    <source>
        <dbReference type="EMBL" id="RAJ82013.1"/>
    </source>
</evidence>
<dbReference type="Gene3D" id="2.30.180.10">
    <property type="entry name" value="FAS1 domain"/>
    <property type="match status" value="1"/>
</dbReference>
<comment type="caution">
    <text evidence="1">The sequence shown here is derived from an EMBL/GenBank/DDBJ whole genome shotgun (WGS) entry which is preliminary data.</text>
</comment>
<protein>
    <submittedName>
        <fullName evidence="1">Fasciclin domain-containing protein</fullName>
    </submittedName>
</protein>
<gene>
    <name evidence="1" type="ORF">CLV59_104238</name>
</gene>
<organism evidence="1 2">
    <name type="scientific">Chitinophaga dinghuensis</name>
    <dbReference type="NCBI Taxonomy" id="1539050"/>
    <lineage>
        <taxon>Bacteria</taxon>
        <taxon>Pseudomonadati</taxon>
        <taxon>Bacteroidota</taxon>
        <taxon>Chitinophagia</taxon>
        <taxon>Chitinophagales</taxon>
        <taxon>Chitinophagaceae</taxon>
        <taxon>Chitinophaga</taxon>
    </lineage>
</organism>